<reference evidence="4 6" key="2">
    <citation type="submission" date="2013-03" db="EMBL/GenBank/DDBJ databases">
        <title>The Genome Sequence of Enterococcus raffinosus ATCC_49464 (PacBio/Illumina hybrid assembly).</title>
        <authorList>
            <consortium name="The Broad Institute Genomics Platform"/>
            <consortium name="The Broad Institute Genome Sequencing Center for Infectious Disease"/>
            <person name="Earl A."/>
            <person name="Russ C."/>
            <person name="Gilmore M."/>
            <person name="Surin D."/>
            <person name="Walker B."/>
            <person name="Young S."/>
            <person name="Zeng Q."/>
            <person name="Gargeya S."/>
            <person name="Fitzgerald M."/>
            <person name="Haas B."/>
            <person name="Abouelleil A."/>
            <person name="Allen A.W."/>
            <person name="Alvarado L."/>
            <person name="Arachchi H.M."/>
            <person name="Berlin A.M."/>
            <person name="Chapman S.B."/>
            <person name="Gainer-Dewar J."/>
            <person name="Goldberg J."/>
            <person name="Griggs A."/>
            <person name="Gujja S."/>
            <person name="Hansen M."/>
            <person name="Howarth C."/>
            <person name="Imamovic A."/>
            <person name="Ireland A."/>
            <person name="Larimer J."/>
            <person name="McCowan C."/>
            <person name="Murphy C."/>
            <person name="Pearson M."/>
            <person name="Poon T.W."/>
            <person name="Priest M."/>
            <person name="Roberts A."/>
            <person name="Saif S."/>
            <person name="Shea T."/>
            <person name="Sisk P."/>
            <person name="Sykes S."/>
            <person name="Wortman J."/>
            <person name="Nusbaum C."/>
            <person name="Birren B."/>
        </authorList>
    </citation>
    <scope>NUCLEOTIDE SEQUENCE [LARGE SCALE GENOMIC DNA]</scope>
    <source>
        <strain evidence="4 6">ATCC 49464</strain>
    </source>
</reference>
<dbReference type="SUPFAM" id="SSF50118">
    <property type="entry name" value="Cell growth inhibitor/plasmid maintenance toxic component"/>
    <property type="match status" value="1"/>
</dbReference>
<sequence length="63" mass="7231">MVKQGDIVKFNLNPKQSHEQQGYRPYICLNYKGVAQYSNIAIFSSIPNAKRNYPLYVPVPKSN</sequence>
<evidence type="ECO:0000313" key="6">
    <source>
        <dbReference type="Proteomes" id="UP000014158"/>
    </source>
</evidence>
<name>R2R4N3_9ENTE</name>
<evidence type="ECO:0000313" key="3">
    <source>
        <dbReference type="EMBL" id="EOH75536.1"/>
    </source>
</evidence>
<dbReference type="Pfam" id="PF02452">
    <property type="entry name" value="PemK_toxin"/>
    <property type="match status" value="1"/>
</dbReference>
<dbReference type="HOGENOM" id="CLU_2878929_0_0_9"/>
<accession>R2R4N3</accession>
<gene>
    <name evidence="4" type="ORF">I590_04199</name>
    <name evidence="3" type="ORF">UAK_03180</name>
</gene>
<evidence type="ECO:0008006" key="7">
    <source>
        <dbReference type="Google" id="ProtNLM"/>
    </source>
</evidence>
<dbReference type="Proteomes" id="UP000013877">
    <property type="component" value="Unassembled WGS sequence"/>
</dbReference>
<evidence type="ECO:0000256" key="1">
    <source>
        <dbReference type="ARBA" id="ARBA00007521"/>
    </source>
</evidence>
<keyword evidence="6" id="KW-1185">Reference proteome</keyword>
<organism evidence="3 5">
    <name type="scientific">Enterococcus raffinosus ATCC 49464</name>
    <dbReference type="NCBI Taxonomy" id="1158602"/>
    <lineage>
        <taxon>Bacteria</taxon>
        <taxon>Bacillati</taxon>
        <taxon>Bacillota</taxon>
        <taxon>Bacilli</taxon>
        <taxon>Lactobacillales</taxon>
        <taxon>Enterococcaceae</taxon>
        <taxon>Enterococcus</taxon>
    </lineage>
</organism>
<dbReference type="EMBL" id="AJAL01000017">
    <property type="protein sequence ID" value="EOH75536.1"/>
    <property type="molecule type" value="Genomic_DNA"/>
</dbReference>
<evidence type="ECO:0000256" key="2">
    <source>
        <dbReference type="ARBA" id="ARBA00022649"/>
    </source>
</evidence>
<evidence type="ECO:0000313" key="4">
    <source>
        <dbReference type="EMBL" id="EOT70859.1"/>
    </source>
</evidence>
<reference evidence="3 5" key="1">
    <citation type="submission" date="2013-02" db="EMBL/GenBank/DDBJ databases">
        <title>The Genome Sequence of Enterococcus raffinosus ATCC_49464.</title>
        <authorList>
            <consortium name="The Broad Institute Genome Sequencing Platform"/>
            <consortium name="The Broad Institute Genome Sequencing Center for Infectious Disease"/>
            <person name="Earl A.M."/>
            <person name="Gilmore M.S."/>
            <person name="Lebreton F."/>
            <person name="Walker B."/>
            <person name="Young S.K."/>
            <person name="Zeng Q."/>
            <person name="Gargeya S."/>
            <person name="Fitzgerald M."/>
            <person name="Haas B."/>
            <person name="Abouelleil A."/>
            <person name="Alvarado L."/>
            <person name="Arachchi H.M."/>
            <person name="Berlin A.M."/>
            <person name="Chapman S.B."/>
            <person name="Dewar J."/>
            <person name="Goldberg J."/>
            <person name="Griggs A."/>
            <person name="Gujja S."/>
            <person name="Hansen M."/>
            <person name="Howarth C."/>
            <person name="Imamovic A."/>
            <person name="Larimer J."/>
            <person name="McCowan C."/>
            <person name="Murphy C."/>
            <person name="Neiman D."/>
            <person name="Pearson M."/>
            <person name="Priest M."/>
            <person name="Roberts A."/>
            <person name="Saif S."/>
            <person name="Shea T."/>
            <person name="Sisk P."/>
            <person name="Sykes S."/>
            <person name="Wortman J."/>
            <person name="Nusbaum C."/>
            <person name="Birren B."/>
        </authorList>
    </citation>
    <scope>NUCLEOTIDE SEQUENCE [LARGE SCALE GENOMIC DNA]</scope>
    <source>
        <strain evidence="3 5">ATCC 49464</strain>
    </source>
</reference>
<dbReference type="EMBL" id="ASWF01000007">
    <property type="protein sequence ID" value="EOT70859.1"/>
    <property type="molecule type" value="Genomic_DNA"/>
</dbReference>
<comment type="similarity">
    <text evidence="1">Belongs to the PemK/MazF family.</text>
</comment>
<comment type="caution">
    <text evidence="3">The sequence shown here is derived from an EMBL/GenBank/DDBJ whole genome shotgun (WGS) entry which is preliminary data.</text>
</comment>
<dbReference type="Gene3D" id="2.30.30.110">
    <property type="match status" value="1"/>
</dbReference>
<evidence type="ECO:0000313" key="5">
    <source>
        <dbReference type="Proteomes" id="UP000013877"/>
    </source>
</evidence>
<dbReference type="InterPro" id="IPR003477">
    <property type="entry name" value="PemK-like"/>
</dbReference>
<dbReference type="eggNOG" id="COG2337">
    <property type="taxonomic scope" value="Bacteria"/>
</dbReference>
<dbReference type="Proteomes" id="UP000014158">
    <property type="component" value="Unassembled WGS sequence"/>
</dbReference>
<dbReference type="InterPro" id="IPR011067">
    <property type="entry name" value="Plasmid_toxin/cell-grow_inhib"/>
</dbReference>
<proteinExistence type="inferred from homology"/>
<dbReference type="GO" id="GO:0003677">
    <property type="term" value="F:DNA binding"/>
    <property type="evidence" value="ECO:0007669"/>
    <property type="project" value="InterPro"/>
</dbReference>
<dbReference type="PATRIC" id="fig|1158602.3.peg.3182"/>
<dbReference type="AlphaFoldDB" id="R2R4N3"/>
<protein>
    <recommendedName>
        <fullName evidence="7">MazF family toxin-antitoxin system, toxin component</fullName>
    </recommendedName>
</protein>
<keyword evidence="2" id="KW-1277">Toxin-antitoxin system</keyword>